<dbReference type="AlphaFoldDB" id="A0A6A6FGW7"/>
<reference evidence="1" key="1">
    <citation type="journal article" date="2020" name="Stud. Mycol.">
        <title>101 Dothideomycetes genomes: a test case for predicting lifestyles and emergence of pathogens.</title>
        <authorList>
            <person name="Haridas S."/>
            <person name="Albert R."/>
            <person name="Binder M."/>
            <person name="Bloem J."/>
            <person name="Labutti K."/>
            <person name="Salamov A."/>
            <person name="Andreopoulos B."/>
            <person name="Baker S."/>
            <person name="Barry K."/>
            <person name="Bills G."/>
            <person name="Bluhm B."/>
            <person name="Cannon C."/>
            <person name="Castanera R."/>
            <person name="Culley D."/>
            <person name="Daum C."/>
            <person name="Ezra D."/>
            <person name="Gonzalez J."/>
            <person name="Henrissat B."/>
            <person name="Kuo A."/>
            <person name="Liang C."/>
            <person name="Lipzen A."/>
            <person name="Lutzoni F."/>
            <person name="Magnuson J."/>
            <person name="Mondo S."/>
            <person name="Nolan M."/>
            <person name="Ohm R."/>
            <person name="Pangilinan J."/>
            <person name="Park H.-J."/>
            <person name="Ramirez L."/>
            <person name="Alfaro M."/>
            <person name="Sun H."/>
            <person name="Tritt A."/>
            <person name="Yoshinaga Y."/>
            <person name="Zwiers L.-H."/>
            <person name="Turgeon B."/>
            <person name="Goodwin S."/>
            <person name="Spatafora J."/>
            <person name="Crous P."/>
            <person name="Grigoriev I."/>
        </authorList>
    </citation>
    <scope>NUCLEOTIDE SEQUENCE</scope>
    <source>
        <strain evidence="1">SCOH1-5</strain>
    </source>
</reference>
<protein>
    <submittedName>
        <fullName evidence="1">Uncharacterized protein</fullName>
    </submittedName>
</protein>
<dbReference type="EMBL" id="ML992673">
    <property type="protein sequence ID" value="KAF2212488.1"/>
    <property type="molecule type" value="Genomic_DNA"/>
</dbReference>
<sequence>MCRPMTVTCQRMTFYGDPISDHFLTFPEHKILCSKPGSAECRAGSTDLTNFQNPPTQCAGIAAGFPPRSEACERLCELALRKYGMALWKFNQEGKPGEAGWKAWLVRLCAGSKGDGVRDVKPLFVSDMED</sequence>
<dbReference type="OrthoDB" id="3623508at2759"/>
<keyword evidence="2" id="KW-1185">Reference proteome</keyword>
<dbReference type="Proteomes" id="UP000799539">
    <property type="component" value="Unassembled WGS sequence"/>
</dbReference>
<evidence type="ECO:0000313" key="1">
    <source>
        <dbReference type="EMBL" id="KAF2212488.1"/>
    </source>
</evidence>
<accession>A0A6A6FGW7</accession>
<organism evidence="1 2">
    <name type="scientific">Cercospora zeae-maydis SCOH1-5</name>
    <dbReference type="NCBI Taxonomy" id="717836"/>
    <lineage>
        <taxon>Eukaryota</taxon>
        <taxon>Fungi</taxon>
        <taxon>Dikarya</taxon>
        <taxon>Ascomycota</taxon>
        <taxon>Pezizomycotina</taxon>
        <taxon>Dothideomycetes</taxon>
        <taxon>Dothideomycetidae</taxon>
        <taxon>Mycosphaerellales</taxon>
        <taxon>Mycosphaerellaceae</taxon>
        <taxon>Cercospora</taxon>
    </lineage>
</organism>
<evidence type="ECO:0000313" key="2">
    <source>
        <dbReference type="Proteomes" id="UP000799539"/>
    </source>
</evidence>
<name>A0A6A6FGW7_9PEZI</name>
<gene>
    <name evidence="1" type="ORF">CERZMDRAFT_84817</name>
</gene>
<proteinExistence type="predicted"/>